<sequence>MNTGYALGQLQRGLAASLNHPDPAVRARAAAKVDRWRNVLEGMVTGTLTVGSRTPVEGVPAWVTLEVVHGGFATGHLLAGGPLQPHEQERLASLPPAPEGVTERSRLNAWSLGDDGQRDLSAALRSGCYRVQLPEEGALLTVTWLLGHGEAERALELLEKLAPLTDRLRFYPVPDARPLSAGAVVRLQPLSDAVEQLEAVRLRPQIAKMNETLRIWNGLYDRAVSLFLETVKGETPHLATTENGALVRRLDGQPQAHGGWPCQNWPAGWREQAQGLLEEYQDKRQLNSRSGKPEHPKANFARLRGFLEQCVKDPRSLTGWDVGAIRKILASYVTRHGAPGSEKLRRLREAQARMAARPTNKELADVLTDRLRRLPGDEGLSSMELVEAPVSAAESAKAKITQGSPMPPSLVAKAERSLEAPIEQLVERGVIASGEVLATVLPQITSQVGAAGIEDPDLRRLYAALYAAFRRRRSLLLLGLQHQVRFEELPWVEAMRPFRKNELGARGLARQTLEQVCALAITSFPQVILPNKLLQELSALSKTADLKLAWIEELAADIFMGTFSMKFLSAAQQAARLLRGTLYERYYAIPTDRILQLDDREQKWGKDTAPGFVALCTERAGAKEGWSVARNGTILEQAQILTTHNLATVFDGLGLRETLRPALPYLAKQCFRWVVRQQVMKVDGWKAQLQMVKNTAYAWRQMVFFLSFLDRPAQEEFLGGARDLFLQQDETFTRRFEPAMAGLEWACAGKVFDASGRAGPKGQARRFLGWSDGKHWLFE</sequence>
<proteinExistence type="predicted"/>
<evidence type="ECO:0000313" key="1">
    <source>
        <dbReference type="EMBL" id="KFE66133.1"/>
    </source>
</evidence>
<dbReference type="EMBL" id="JMCB01000011">
    <property type="protein sequence ID" value="KFE66133.1"/>
    <property type="molecule type" value="Genomic_DNA"/>
</dbReference>
<dbReference type="PATRIC" id="fig|394096.3.peg.5539"/>
<dbReference type="OrthoDB" id="5136203at2"/>
<name>A0A085WEM0_9BACT</name>
<dbReference type="STRING" id="394096.DB31_1198"/>
<accession>A0A085WEM0</accession>
<gene>
    <name evidence="1" type="ORF">DB31_1198</name>
</gene>
<organism evidence="1 2">
    <name type="scientific">Hyalangium minutum</name>
    <dbReference type="NCBI Taxonomy" id="394096"/>
    <lineage>
        <taxon>Bacteria</taxon>
        <taxon>Pseudomonadati</taxon>
        <taxon>Myxococcota</taxon>
        <taxon>Myxococcia</taxon>
        <taxon>Myxococcales</taxon>
        <taxon>Cystobacterineae</taxon>
        <taxon>Archangiaceae</taxon>
        <taxon>Hyalangium</taxon>
    </lineage>
</organism>
<dbReference type="AlphaFoldDB" id="A0A085WEM0"/>
<dbReference type="RefSeq" id="WP_157232194.1">
    <property type="nucleotide sequence ID" value="NZ_JMCB01000011.1"/>
</dbReference>
<protein>
    <submittedName>
        <fullName evidence="1">Uncharacterized protein</fullName>
    </submittedName>
</protein>
<evidence type="ECO:0000313" key="2">
    <source>
        <dbReference type="Proteomes" id="UP000028725"/>
    </source>
</evidence>
<dbReference type="Proteomes" id="UP000028725">
    <property type="component" value="Unassembled WGS sequence"/>
</dbReference>
<comment type="caution">
    <text evidence="1">The sequence shown here is derived from an EMBL/GenBank/DDBJ whole genome shotgun (WGS) entry which is preliminary data.</text>
</comment>
<keyword evidence="2" id="KW-1185">Reference proteome</keyword>
<reference evidence="1 2" key="1">
    <citation type="submission" date="2014-04" db="EMBL/GenBank/DDBJ databases">
        <title>Genome assembly of Hyalangium minutum DSM 14724.</title>
        <authorList>
            <person name="Sharma G."/>
            <person name="Subramanian S."/>
        </authorList>
    </citation>
    <scope>NUCLEOTIDE SEQUENCE [LARGE SCALE GENOMIC DNA]</scope>
    <source>
        <strain evidence="1 2">DSM 14724</strain>
    </source>
</reference>